<dbReference type="Proteomes" id="UP000184080">
    <property type="component" value="Unassembled WGS sequence"/>
</dbReference>
<protein>
    <submittedName>
        <fullName evidence="2">Protein phosphatase</fullName>
    </submittedName>
</protein>
<evidence type="ECO:0000313" key="3">
    <source>
        <dbReference type="Proteomes" id="UP000184080"/>
    </source>
</evidence>
<reference evidence="2 3" key="1">
    <citation type="submission" date="2016-11" db="EMBL/GenBank/DDBJ databases">
        <authorList>
            <person name="Jaros S."/>
            <person name="Januszkiewicz K."/>
            <person name="Wedrychowicz H."/>
        </authorList>
    </citation>
    <scope>NUCLEOTIDE SEQUENCE [LARGE SCALE GENOMIC DNA]</scope>
    <source>
        <strain evidence="2 3">DSM 21864</strain>
    </source>
</reference>
<dbReference type="GO" id="GO:0004722">
    <property type="term" value="F:protein serine/threonine phosphatase activity"/>
    <property type="evidence" value="ECO:0007669"/>
    <property type="project" value="InterPro"/>
</dbReference>
<dbReference type="InterPro" id="IPR015655">
    <property type="entry name" value="PP2C"/>
</dbReference>
<organism evidence="2 3">
    <name type="scientific">Clostridium amylolyticum</name>
    <dbReference type="NCBI Taxonomy" id="1121298"/>
    <lineage>
        <taxon>Bacteria</taxon>
        <taxon>Bacillati</taxon>
        <taxon>Bacillota</taxon>
        <taxon>Clostridia</taxon>
        <taxon>Eubacteriales</taxon>
        <taxon>Clostridiaceae</taxon>
        <taxon>Clostridium</taxon>
    </lineage>
</organism>
<name>A0A1M6D6D4_9CLOT</name>
<dbReference type="PROSITE" id="PS51746">
    <property type="entry name" value="PPM_2"/>
    <property type="match status" value="1"/>
</dbReference>
<sequence length="239" mass="26520">MVGFLTDVGNYRSLNEDYLDYFITDDYSAFVIADGMGGHNAGEVASKMAVDNILKFIKENIDKYPMSEIIIEAFKKANNIVYEYSCKNATMNGMGTTVAACLIANNLIHIANVGDSSCFFIDDTGIRKITKDHSLVQQLLDEGSITEEQAMHHPNKNIITRAVGTSKDLEVDLYDLSNNKYKYIVLCTDGLSNEVEKEEMYKIVTSSQDVNEACKELINLAKERGGKDNISVLIVGGER</sequence>
<evidence type="ECO:0000313" key="2">
    <source>
        <dbReference type="EMBL" id="SHI68568.1"/>
    </source>
</evidence>
<dbReference type="RefSeq" id="WP_073004819.1">
    <property type="nucleotide sequence ID" value="NZ_FQZO01000001.1"/>
</dbReference>
<dbReference type="SMART" id="SM00331">
    <property type="entry name" value="PP2C_SIG"/>
    <property type="match status" value="1"/>
</dbReference>
<accession>A0A1M6D6D4</accession>
<keyword evidence="3" id="KW-1185">Reference proteome</keyword>
<dbReference type="InterPro" id="IPR001932">
    <property type="entry name" value="PPM-type_phosphatase-like_dom"/>
</dbReference>
<feature type="domain" description="PPM-type phosphatase" evidence="1">
    <location>
        <begin position="1"/>
        <end position="237"/>
    </location>
</feature>
<dbReference type="CDD" id="cd00143">
    <property type="entry name" value="PP2Cc"/>
    <property type="match status" value="1"/>
</dbReference>
<dbReference type="Pfam" id="PF13672">
    <property type="entry name" value="PP2C_2"/>
    <property type="match status" value="1"/>
</dbReference>
<dbReference type="EMBL" id="FQZO01000001">
    <property type="protein sequence ID" value="SHI68568.1"/>
    <property type="molecule type" value="Genomic_DNA"/>
</dbReference>
<dbReference type="SMART" id="SM00332">
    <property type="entry name" value="PP2Cc"/>
    <property type="match status" value="1"/>
</dbReference>
<dbReference type="Gene3D" id="3.60.40.10">
    <property type="entry name" value="PPM-type phosphatase domain"/>
    <property type="match status" value="1"/>
</dbReference>
<gene>
    <name evidence="2" type="ORF">SAMN05444401_1348</name>
</gene>
<dbReference type="STRING" id="1121298.SAMN05444401_1348"/>
<dbReference type="AlphaFoldDB" id="A0A1M6D6D4"/>
<dbReference type="SUPFAM" id="SSF81606">
    <property type="entry name" value="PP2C-like"/>
    <property type="match status" value="1"/>
</dbReference>
<dbReference type="PANTHER" id="PTHR47992">
    <property type="entry name" value="PROTEIN PHOSPHATASE"/>
    <property type="match status" value="1"/>
</dbReference>
<dbReference type="InterPro" id="IPR036457">
    <property type="entry name" value="PPM-type-like_dom_sf"/>
</dbReference>
<dbReference type="NCBIfam" id="NF033484">
    <property type="entry name" value="Stp1_PP2C_phos"/>
    <property type="match status" value="1"/>
</dbReference>
<dbReference type="OrthoDB" id="9801841at2"/>
<evidence type="ECO:0000259" key="1">
    <source>
        <dbReference type="PROSITE" id="PS51746"/>
    </source>
</evidence>
<proteinExistence type="predicted"/>